<feature type="region of interest" description="Disordered" evidence="1">
    <location>
        <begin position="250"/>
        <end position="301"/>
    </location>
</feature>
<dbReference type="AlphaFoldDB" id="A0A9P7K8U4"/>
<evidence type="ECO:0000256" key="1">
    <source>
        <dbReference type="SAM" id="MobiDB-lite"/>
    </source>
</evidence>
<organism evidence="2 3">
    <name type="scientific">Sphagnurus paluster</name>
    <dbReference type="NCBI Taxonomy" id="117069"/>
    <lineage>
        <taxon>Eukaryota</taxon>
        <taxon>Fungi</taxon>
        <taxon>Dikarya</taxon>
        <taxon>Basidiomycota</taxon>
        <taxon>Agaricomycotina</taxon>
        <taxon>Agaricomycetes</taxon>
        <taxon>Agaricomycetidae</taxon>
        <taxon>Agaricales</taxon>
        <taxon>Tricholomatineae</taxon>
        <taxon>Lyophyllaceae</taxon>
        <taxon>Sphagnurus</taxon>
    </lineage>
</organism>
<feature type="compositionally biased region" description="Polar residues" evidence="1">
    <location>
        <begin position="95"/>
        <end position="114"/>
    </location>
</feature>
<protein>
    <submittedName>
        <fullName evidence="2">Uncharacterized protein</fullName>
    </submittedName>
</protein>
<keyword evidence="3" id="KW-1185">Reference proteome</keyword>
<proteinExistence type="predicted"/>
<feature type="region of interest" description="Disordered" evidence="1">
    <location>
        <begin position="93"/>
        <end position="126"/>
    </location>
</feature>
<accession>A0A9P7K8U4</accession>
<feature type="region of interest" description="Disordered" evidence="1">
    <location>
        <begin position="143"/>
        <end position="200"/>
    </location>
</feature>
<evidence type="ECO:0000313" key="2">
    <source>
        <dbReference type="EMBL" id="KAG5639151.1"/>
    </source>
</evidence>
<comment type="caution">
    <text evidence="2">The sequence shown here is derived from an EMBL/GenBank/DDBJ whole genome shotgun (WGS) entry which is preliminary data.</text>
</comment>
<sequence>MALISPETFVKSVYRTNYTLPSNVSKVLHRACTLRSQRKTRGWNSEDPSATYTEYFTAGLEHFKQELLSVGKPRLSDEQFVAPVPANLSIPDGFPNSQVSMPPLPTTSTVPTAQKRQRPFEVAEPLLNKRQKLYDLSDRLTNTDAEDLSQRSPPSLSDGDHPAPPAPHSPSPLLVFPGRPEPNSPEPVTANEACSSTPAATPAPALSFQYRQSIPEAPHRWRMITLGGRGTFFGPGPVGRGSGRGGGIDTGRAGAPRHSFASSEPTRWGMINAKGSRGTYFGPINRTSGRVGRGGGRGGRD</sequence>
<dbReference type="Proteomes" id="UP000717328">
    <property type="component" value="Unassembled WGS sequence"/>
</dbReference>
<dbReference type="EMBL" id="JABCKI010005730">
    <property type="protein sequence ID" value="KAG5639151.1"/>
    <property type="molecule type" value="Genomic_DNA"/>
</dbReference>
<reference evidence="2" key="1">
    <citation type="submission" date="2021-02" db="EMBL/GenBank/DDBJ databases">
        <authorList>
            <person name="Nieuwenhuis M."/>
            <person name="Van De Peppel L.J.J."/>
        </authorList>
    </citation>
    <scope>NUCLEOTIDE SEQUENCE</scope>
    <source>
        <strain evidence="2">D49</strain>
    </source>
</reference>
<name>A0A9P7K8U4_9AGAR</name>
<reference evidence="2" key="2">
    <citation type="submission" date="2021-10" db="EMBL/GenBank/DDBJ databases">
        <title>Phylogenomics reveals ancestral predisposition of the termite-cultivated fungus Termitomyces towards a domesticated lifestyle.</title>
        <authorList>
            <person name="Auxier B."/>
            <person name="Grum-Grzhimaylo A."/>
            <person name="Cardenas M.E."/>
            <person name="Lodge J.D."/>
            <person name="Laessoe T."/>
            <person name="Pedersen O."/>
            <person name="Smith M.E."/>
            <person name="Kuyper T.W."/>
            <person name="Franco-Molano E.A."/>
            <person name="Baroni T.J."/>
            <person name="Aanen D.K."/>
        </authorList>
    </citation>
    <scope>NUCLEOTIDE SEQUENCE</scope>
    <source>
        <strain evidence="2">D49</strain>
    </source>
</reference>
<feature type="compositionally biased region" description="Gly residues" evidence="1">
    <location>
        <begin position="291"/>
        <end position="301"/>
    </location>
</feature>
<gene>
    <name evidence="2" type="ORF">H0H81_006410</name>
</gene>
<evidence type="ECO:0000313" key="3">
    <source>
        <dbReference type="Proteomes" id="UP000717328"/>
    </source>
</evidence>